<proteinExistence type="predicted"/>
<name>A0A0N0LU09_9HELI</name>
<organism evidence="1 2">
    <name type="scientific">Helicobacter pullorum</name>
    <dbReference type="NCBI Taxonomy" id="35818"/>
    <lineage>
        <taxon>Bacteria</taxon>
        <taxon>Pseudomonadati</taxon>
        <taxon>Campylobacterota</taxon>
        <taxon>Epsilonproteobacteria</taxon>
        <taxon>Campylobacterales</taxon>
        <taxon>Helicobacteraceae</taxon>
        <taxon>Helicobacter</taxon>
    </lineage>
</organism>
<dbReference type="PATRIC" id="fig|35818.11.peg.2155"/>
<dbReference type="InterPro" id="IPR045646">
    <property type="entry name" value="DUF6402"/>
</dbReference>
<dbReference type="EMBL" id="JNOC01000006">
    <property type="protein sequence ID" value="KPH56531.1"/>
    <property type="molecule type" value="Genomic_DNA"/>
</dbReference>
<evidence type="ECO:0000313" key="1">
    <source>
        <dbReference type="EMBL" id="KPH56531.1"/>
    </source>
</evidence>
<reference evidence="1 2" key="1">
    <citation type="submission" date="2014-06" db="EMBL/GenBank/DDBJ databases">
        <title>Helicobacter pullorum isolates in fresh chicken meat - phenotypic and genotypic features.</title>
        <authorList>
            <person name="Borges V."/>
            <person name="Santos A."/>
            <person name="Correia C.B."/>
            <person name="Saraiva M."/>
            <person name="Menard A."/>
            <person name="Vieira L."/>
            <person name="Sampaio D.A."/>
            <person name="Gomes J.P."/>
            <person name="Oleastro M."/>
        </authorList>
    </citation>
    <scope>NUCLEOTIDE SEQUENCE [LARGE SCALE GENOMIC DNA]</scope>
    <source>
        <strain evidence="1 2">229334/12</strain>
    </source>
</reference>
<comment type="caution">
    <text evidence="1">The sequence shown here is derived from an EMBL/GenBank/DDBJ whole genome shotgun (WGS) entry which is preliminary data.</text>
</comment>
<dbReference type="Proteomes" id="UP000037997">
    <property type="component" value="Unassembled WGS sequence"/>
</dbReference>
<dbReference type="AlphaFoldDB" id="A0A0N0LU09"/>
<protein>
    <submittedName>
        <fullName evidence="1">Uncharacterized protein</fullName>
    </submittedName>
</protein>
<gene>
    <name evidence="1" type="ORF">HPU229334_10890</name>
</gene>
<dbReference type="Pfam" id="PF19940">
    <property type="entry name" value="DUF6402"/>
    <property type="match status" value="1"/>
</dbReference>
<evidence type="ECO:0000313" key="2">
    <source>
        <dbReference type="Proteomes" id="UP000037997"/>
    </source>
</evidence>
<sequence length="118" mass="13713">MDIQITEIKAYIFDGFDFIGTSGQFVGAWNYEKMEFIADSSIWQGYFKDNAVDMANKLPFVNLERNGAKDLKEVIMRNQDYQNTQMYFNLGLDFRIVTPTFKNIQVYPLSMPIQIGID</sequence>
<accession>A0A0N0LU09</accession>